<feature type="region of interest" description="Disordered" evidence="1">
    <location>
        <begin position="1"/>
        <end position="26"/>
    </location>
</feature>
<comment type="caution">
    <text evidence="3">The sequence shown here is derived from an EMBL/GenBank/DDBJ whole genome shotgun (WGS) entry which is preliminary data.</text>
</comment>
<feature type="transmembrane region" description="Helical" evidence="2">
    <location>
        <begin position="82"/>
        <end position="106"/>
    </location>
</feature>
<feature type="compositionally biased region" description="Low complexity" evidence="1">
    <location>
        <begin position="398"/>
        <end position="418"/>
    </location>
</feature>
<evidence type="ECO:0000256" key="2">
    <source>
        <dbReference type="SAM" id="Phobius"/>
    </source>
</evidence>
<organism evidence="3 4">
    <name type="scientific">Setomelanomma holmii</name>
    <dbReference type="NCBI Taxonomy" id="210430"/>
    <lineage>
        <taxon>Eukaryota</taxon>
        <taxon>Fungi</taxon>
        <taxon>Dikarya</taxon>
        <taxon>Ascomycota</taxon>
        <taxon>Pezizomycotina</taxon>
        <taxon>Dothideomycetes</taxon>
        <taxon>Pleosporomycetidae</taxon>
        <taxon>Pleosporales</taxon>
        <taxon>Pleosporineae</taxon>
        <taxon>Phaeosphaeriaceae</taxon>
        <taxon>Setomelanomma</taxon>
    </lineage>
</organism>
<protein>
    <submittedName>
        <fullName evidence="3">Uncharacterized protein</fullName>
    </submittedName>
</protein>
<reference evidence="3" key="1">
    <citation type="journal article" date="2020" name="Stud. Mycol.">
        <title>101 Dothideomycetes genomes: a test case for predicting lifestyles and emergence of pathogens.</title>
        <authorList>
            <person name="Haridas S."/>
            <person name="Albert R."/>
            <person name="Binder M."/>
            <person name="Bloem J."/>
            <person name="Labutti K."/>
            <person name="Salamov A."/>
            <person name="Andreopoulos B."/>
            <person name="Baker S."/>
            <person name="Barry K."/>
            <person name="Bills G."/>
            <person name="Bluhm B."/>
            <person name="Cannon C."/>
            <person name="Castanera R."/>
            <person name="Culley D."/>
            <person name="Daum C."/>
            <person name="Ezra D."/>
            <person name="Gonzalez J."/>
            <person name="Henrissat B."/>
            <person name="Kuo A."/>
            <person name="Liang C."/>
            <person name="Lipzen A."/>
            <person name="Lutzoni F."/>
            <person name="Magnuson J."/>
            <person name="Mondo S."/>
            <person name="Nolan M."/>
            <person name="Ohm R."/>
            <person name="Pangilinan J."/>
            <person name="Park H.-J."/>
            <person name="Ramirez L."/>
            <person name="Alfaro M."/>
            <person name="Sun H."/>
            <person name="Tritt A."/>
            <person name="Yoshinaga Y."/>
            <person name="Zwiers L.-H."/>
            <person name="Turgeon B."/>
            <person name="Goodwin S."/>
            <person name="Spatafora J."/>
            <person name="Crous P."/>
            <person name="Grigoriev I."/>
        </authorList>
    </citation>
    <scope>NUCLEOTIDE SEQUENCE</scope>
    <source>
        <strain evidence="3">CBS 110217</strain>
    </source>
</reference>
<dbReference type="OrthoDB" id="3946741at2759"/>
<dbReference type="EMBL" id="ML978340">
    <property type="protein sequence ID" value="KAF2023554.1"/>
    <property type="molecule type" value="Genomic_DNA"/>
</dbReference>
<feature type="compositionally biased region" description="Polar residues" evidence="1">
    <location>
        <begin position="468"/>
        <end position="485"/>
    </location>
</feature>
<name>A0A9P4GXZ1_9PLEO</name>
<gene>
    <name evidence="3" type="ORF">EK21DRAFT_80630</name>
</gene>
<keyword evidence="4" id="KW-1185">Reference proteome</keyword>
<proteinExistence type="predicted"/>
<evidence type="ECO:0000313" key="3">
    <source>
        <dbReference type="EMBL" id="KAF2023554.1"/>
    </source>
</evidence>
<keyword evidence="2" id="KW-1133">Transmembrane helix</keyword>
<feature type="compositionally biased region" description="Basic and acidic residues" evidence="1">
    <location>
        <begin position="295"/>
        <end position="311"/>
    </location>
</feature>
<feature type="region of interest" description="Disordered" evidence="1">
    <location>
        <begin position="540"/>
        <end position="594"/>
    </location>
</feature>
<feature type="compositionally biased region" description="Low complexity" evidence="1">
    <location>
        <begin position="53"/>
        <end position="71"/>
    </location>
</feature>
<feature type="compositionally biased region" description="Low complexity" evidence="1">
    <location>
        <begin position="11"/>
        <end position="26"/>
    </location>
</feature>
<feature type="region of interest" description="Disordered" evidence="1">
    <location>
        <begin position="113"/>
        <end position="188"/>
    </location>
</feature>
<feature type="compositionally biased region" description="Polar residues" evidence="1">
    <location>
        <begin position="558"/>
        <end position="568"/>
    </location>
</feature>
<feature type="region of interest" description="Disordered" evidence="1">
    <location>
        <begin position="53"/>
        <end position="73"/>
    </location>
</feature>
<sequence length="655" mass="70942">MPTKTALTVVATSAPRTSSTSSQKSIATPTITTTLQTQFTSTQSVIVDSISATPSATASPSPSAAAVTSDANEPPRLTPAQIAGLSVAAVAAFAIAVGLMAMSVCLRKRKERKDVFDSDEKGLGQKTKKYSTRVSQWVPAGSRPEPPKHFPMVPPPAAKKGGKQSPPTRPVQRNGVGTSNSSSNSSLPLDQIGVAISEMDGNSVPSQMSSKASLQPQQAGLQVPFRPMSTMTQITVFEEDEMTARRRSSLLLPTPPVPVPPIRGLNPSKRASTFDIATGFPIPPPSKPTSRQGSRRSELFLDIPVRHERPQPRRIIAQDMPSTGSPQQLPSTQTSRLAPPIKISTSTSPSRTPASSTAGDIDDYYFSTPAVPPPRASPAYITRPRDSSKAVQIRSKRSGSIISRATSRNSTSTNIRDSGSSQTSFETADPSDPTPEDEDSDKQLSDDKLSPVAESPISNLRYPKVPRASNQLVPRSPKTVQQGQFSPRHVTTPRRKERSPPSTSHLLQNRRKDLAPLLLETRLPLKLTAAKDMALIRDPLKDPFTSPSPPRRVKAHVRSNSTESWTHTPKSKIEHTSTRKSRTQSGMWPASPAMYDSPATTLVLRTRRKRDEMKEINVGRDVDFEQGLGSPVWVPRLTPTRKGEDLFISVGWGGR</sequence>
<keyword evidence="2" id="KW-0472">Membrane</keyword>
<accession>A0A9P4GXZ1</accession>
<dbReference type="AlphaFoldDB" id="A0A9P4GXZ1"/>
<feature type="region of interest" description="Disordered" evidence="1">
    <location>
        <begin position="275"/>
        <end position="508"/>
    </location>
</feature>
<dbReference type="Proteomes" id="UP000799777">
    <property type="component" value="Unassembled WGS sequence"/>
</dbReference>
<evidence type="ECO:0000256" key="1">
    <source>
        <dbReference type="SAM" id="MobiDB-lite"/>
    </source>
</evidence>
<evidence type="ECO:0000313" key="4">
    <source>
        <dbReference type="Proteomes" id="UP000799777"/>
    </source>
</evidence>
<feature type="compositionally biased region" description="Basic and acidic residues" evidence="1">
    <location>
        <begin position="113"/>
        <end position="123"/>
    </location>
</feature>
<feature type="compositionally biased region" description="Polar residues" evidence="1">
    <location>
        <begin position="320"/>
        <end position="336"/>
    </location>
</feature>
<feature type="compositionally biased region" description="Low complexity" evidence="1">
    <location>
        <begin position="338"/>
        <end position="358"/>
    </location>
</feature>
<keyword evidence="2" id="KW-0812">Transmembrane</keyword>